<dbReference type="Proteomes" id="UP000291084">
    <property type="component" value="Chromosome 6"/>
</dbReference>
<evidence type="ECO:0000256" key="1">
    <source>
        <dbReference type="SAM" id="SignalP"/>
    </source>
</evidence>
<sequence>ILKNFIFFLSLSSSFPPVTSLICDFCFLLHFHCFHCYYVGSILRWLVRKEEYGSWLILSQETLGFKLVSFSFWYCFHCHLVASVWYCLCAL</sequence>
<feature type="non-terminal residue" evidence="2">
    <location>
        <position position="1"/>
    </location>
</feature>
<dbReference type="AlphaFoldDB" id="A0A0S3S9T1"/>
<evidence type="ECO:0000313" key="2">
    <source>
        <dbReference type="EMBL" id="BAT89568.1"/>
    </source>
</evidence>
<name>A0A0S3S9T1_PHAAN</name>
<feature type="signal peptide" evidence="1">
    <location>
        <begin position="1"/>
        <end position="20"/>
    </location>
</feature>
<feature type="chain" id="PRO_5006617869" evidence="1">
    <location>
        <begin position="21"/>
        <end position="91"/>
    </location>
</feature>
<accession>A0A0S3S9T1</accession>
<protein>
    <submittedName>
        <fullName evidence="2">Uncharacterized protein</fullName>
    </submittedName>
</protein>
<proteinExistence type="predicted"/>
<gene>
    <name evidence="2" type="primary">Vigan.06G055000</name>
    <name evidence="2" type="ORF">VIGAN_06055000</name>
</gene>
<organism evidence="2 3">
    <name type="scientific">Vigna angularis var. angularis</name>
    <dbReference type="NCBI Taxonomy" id="157739"/>
    <lineage>
        <taxon>Eukaryota</taxon>
        <taxon>Viridiplantae</taxon>
        <taxon>Streptophyta</taxon>
        <taxon>Embryophyta</taxon>
        <taxon>Tracheophyta</taxon>
        <taxon>Spermatophyta</taxon>
        <taxon>Magnoliopsida</taxon>
        <taxon>eudicotyledons</taxon>
        <taxon>Gunneridae</taxon>
        <taxon>Pentapetalae</taxon>
        <taxon>rosids</taxon>
        <taxon>fabids</taxon>
        <taxon>Fabales</taxon>
        <taxon>Fabaceae</taxon>
        <taxon>Papilionoideae</taxon>
        <taxon>50 kb inversion clade</taxon>
        <taxon>NPAAA clade</taxon>
        <taxon>indigoferoid/millettioid clade</taxon>
        <taxon>Phaseoleae</taxon>
        <taxon>Vigna</taxon>
    </lineage>
</organism>
<keyword evidence="1" id="KW-0732">Signal</keyword>
<evidence type="ECO:0000313" key="3">
    <source>
        <dbReference type="Proteomes" id="UP000291084"/>
    </source>
</evidence>
<keyword evidence="3" id="KW-1185">Reference proteome</keyword>
<reference evidence="2 3" key="1">
    <citation type="journal article" date="2015" name="Sci. Rep.">
        <title>The power of single molecule real-time sequencing technology in the de novo assembly of a eukaryotic genome.</title>
        <authorList>
            <person name="Sakai H."/>
            <person name="Naito K."/>
            <person name="Ogiso-Tanaka E."/>
            <person name="Takahashi Y."/>
            <person name="Iseki K."/>
            <person name="Muto C."/>
            <person name="Satou K."/>
            <person name="Teruya K."/>
            <person name="Shiroma A."/>
            <person name="Shimoji M."/>
            <person name="Hirano T."/>
            <person name="Itoh T."/>
            <person name="Kaga A."/>
            <person name="Tomooka N."/>
        </authorList>
    </citation>
    <scope>NUCLEOTIDE SEQUENCE [LARGE SCALE GENOMIC DNA]</scope>
    <source>
        <strain evidence="3">cv. Shumari</strain>
    </source>
</reference>
<dbReference type="EMBL" id="AP015039">
    <property type="protein sequence ID" value="BAT89568.1"/>
    <property type="molecule type" value="Genomic_DNA"/>
</dbReference>